<reference evidence="1" key="1">
    <citation type="journal article" date="2021" name="Proc. Natl. Acad. Sci. U.S.A.">
        <title>A Catalog of Tens of Thousands of Viruses from Human Metagenomes Reveals Hidden Associations with Chronic Diseases.</title>
        <authorList>
            <person name="Tisza M.J."/>
            <person name="Buck C.B."/>
        </authorList>
    </citation>
    <scope>NUCLEOTIDE SEQUENCE</scope>
    <source>
        <strain evidence="1">Ct31P9</strain>
    </source>
</reference>
<organism evidence="1">
    <name type="scientific">Myoviridae sp. ct31P9</name>
    <dbReference type="NCBI Taxonomy" id="2827657"/>
    <lineage>
        <taxon>Viruses</taxon>
        <taxon>Duplodnaviria</taxon>
        <taxon>Heunggongvirae</taxon>
        <taxon>Uroviricota</taxon>
        <taxon>Caudoviricetes</taxon>
    </lineage>
</organism>
<dbReference type="EMBL" id="BK032738">
    <property type="protein sequence ID" value="DAF57743.1"/>
    <property type="molecule type" value="Genomic_DNA"/>
</dbReference>
<accession>A0A8S5T444</accession>
<evidence type="ECO:0000313" key="1">
    <source>
        <dbReference type="EMBL" id="DAF57743.1"/>
    </source>
</evidence>
<sequence length="37" mass="4152">MRWQSSFYEYGTKQSKEKTASAATGAVSTVKQTLNCY</sequence>
<proteinExistence type="predicted"/>
<protein>
    <submittedName>
        <fullName evidence="1">Uncharacterized protein</fullName>
    </submittedName>
</protein>
<name>A0A8S5T444_9CAUD</name>